<protein>
    <submittedName>
        <fullName evidence="2">Uncharacterized protein</fullName>
    </submittedName>
</protein>
<feature type="region of interest" description="Disordered" evidence="1">
    <location>
        <begin position="1"/>
        <end position="23"/>
    </location>
</feature>
<dbReference type="EMBL" id="CP010945">
    <property type="protein sequence ID" value="AKV08953.1"/>
    <property type="molecule type" value="Genomic_DNA"/>
</dbReference>
<dbReference type="AlphaFoldDB" id="A0A0K1QTB7"/>
<evidence type="ECO:0000313" key="2">
    <source>
        <dbReference type="EMBL" id="AKV08953.1"/>
    </source>
</evidence>
<organism evidence="2 3">
    <name type="scientific">Pseudomonas fluorescens NCIMB 11764</name>
    <dbReference type="NCBI Taxonomy" id="1221522"/>
    <lineage>
        <taxon>Bacteria</taxon>
        <taxon>Pseudomonadati</taxon>
        <taxon>Pseudomonadota</taxon>
        <taxon>Gammaproteobacteria</taxon>
        <taxon>Pseudomonadales</taxon>
        <taxon>Pseudomonadaceae</taxon>
        <taxon>Pseudomonas</taxon>
    </lineage>
</organism>
<accession>A0A0K1QTB7</accession>
<dbReference type="Proteomes" id="UP000017175">
    <property type="component" value="Chromosome"/>
</dbReference>
<sequence length="72" mass="8191">MCSSQVGNDKWKAAVSPRSEPPYGQRLEHKVVSLAVASVIDCKSLMSKWLITWRHWMRPPYDFDASAIISKV</sequence>
<reference evidence="2 3" key="1">
    <citation type="journal article" date="2012" name="J. Bacteriol.">
        <title>Draft genome sequence of the cyanide-utilizing bacterium Pseudomonas fluorescens strain NCIMB 11764.</title>
        <authorList>
            <person name="Vilo C.A."/>
            <person name="Benedik M.J."/>
            <person name="Kunz D.A."/>
            <person name="Dong Q."/>
        </authorList>
    </citation>
    <scope>NUCLEOTIDE SEQUENCE [LARGE SCALE GENOMIC DNA]</scope>
    <source>
        <strain evidence="2 3">NCIMB 11764</strain>
    </source>
</reference>
<proteinExistence type="predicted"/>
<evidence type="ECO:0000256" key="1">
    <source>
        <dbReference type="SAM" id="MobiDB-lite"/>
    </source>
</evidence>
<name>A0A0K1QTB7_PSEFL</name>
<evidence type="ECO:0000313" key="3">
    <source>
        <dbReference type="Proteomes" id="UP000017175"/>
    </source>
</evidence>
<gene>
    <name evidence="2" type="ORF">B723_22225</name>
</gene>